<dbReference type="SUPFAM" id="SSF52540">
    <property type="entry name" value="P-loop containing nucleoside triphosphate hydrolases"/>
    <property type="match status" value="1"/>
</dbReference>
<feature type="region of interest" description="Disordered" evidence="2">
    <location>
        <begin position="544"/>
        <end position="573"/>
    </location>
</feature>
<dbReference type="InterPro" id="IPR029070">
    <property type="entry name" value="Chitinase_insertion_sf"/>
</dbReference>
<dbReference type="InterPro" id="IPR053137">
    <property type="entry name" value="NLR-like"/>
</dbReference>
<dbReference type="PANTHER" id="PTHR46082:SF6">
    <property type="entry name" value="AAA+ ATPASE DOMAIN-CONTAINING PROTEIN-RELATED"/>
    <property type="match status" value="1"/>
</dbReference>
<dbReference type="InterPro" id="IPR017853">
    <property type="entry name" value="GH"/>
</dbReference>
<dbReference type="EMBL" id="AWTV01000009">
    <property type="protein sequence ID" value="KIH89699.1"/>
    <property type="molecule type" value="Genomic_DNA"/>
</dbReference>
<reference evidence="3 4" key="1">
    <citation type="journal article" date="2014" name="BMC Genomics">
        <title>Comparative genomics of the major fungal agents of human and animal Sporotrichosis: Sporothrix schenckii and Sporothrix brasiliensis.</title>
        <authorList>
            <person name="Teixeira M.M."/>
            <person name="de Almeida L.G."/>
            <person name="Kubitschek-Barreira P."/>
            <person name="Alves F.L."/>
            <person name="Kioshima E.S."/>
            <person name="Abadio A.K."/>
            <person name="Fernandes L."/>
            <person name="Derengowski L.S."/>
            <person name="Ferreira K.S."/>
            <person name="Souza R.C."/>
            <person name="Ruiz J.C."/>
            <person name="de Andrade N.C."/>
            <person name="Paes H.C."/>
            <person name="Nicola A.M."/>
            <person name="Albuquerque P."/>
            <person name="Gerber A.L."/>
            <person name="Martins V.P."/>
            <person name="Peconick L.D."/>
            <person name="Neto A.V."/>
            <person name="Chaucanez C.B."/>
            <person name="Silva P.A."/>
            <person name="Cunha O.L."/>
            <person name="de Oliveira F.F."/>
            <person name="dos Santos T.C."/>
            <person name="Barros A.L."/>
            <person name="Soares M.A."/>
            <person name="de Oliveira L.M."/>
            <person name="Marini M.M."/>
            <person name="Villalobos-Duno H."/>
            <person name="Cunha M.M."/>
            <person name="de Hoog S."/>
            <person name="da Silveira J.F."/>
            <person name="Henrissat B."/>
            <person name="Nino-Vega G.A."/>
            <person name="Cisalpino P.S."/>
            <person name="Mora-Montes H.M."/>
            <person name="Almeida S.R."/>
            <person name="Stajich J.E."/>
            <person name="Lopes-Bezerra L.M."/>
            <person name="Vasconcelos A.T."/>
            <person name="Felipe M.S."/>
        </authorList>
    </citation>
    <scope>NUCLEOTIDE SEQUENCE [LARGE SCALE GENOMIC DNA]</scope>
    <source>
        <strain evidence="3 4">5110</strain>
    </source>
</reference>
<protein>
    <submittedName>
        <fullName evidence="3">Uncharacterized protein</fullName>
    </submittedName>
</protein>
<sequence>MDPLSISASALAIAEVCFRIVQKIHKFQHDLSNVDQELKSLADEVESLRGVCIVIKDTFSAPSPPGSKVDGSPDGLWEELRKNMANCDQVVLRLATIIENVCGTNNDKPAGDSSSSSRSHNLVDRYGKVSRRKKYSDELRRCRTQLDTYGKGLQLLFSYVTMNDTRTIKDQNDQHTRSFRDLAGDLRELDSSIRSGLADIADGGSLPGGHQYDAAMVHALRELKASTDMAAASVKEASTNKHFDTPQSVSSIFTGREALLDELRSFLVQPPGPAKRQQRRFVIQGLGGSGKTQFCCKFADDNRDSFWGVFWVDASTEERLKQTLGALAKNYAQREKSVATALHWLSNLPYTWLLIIDNADDPGIKLEKYFPRGNRGSILITTKSPTHILHGNVGPGHYDFQGLDYREATSLLLKASSHPAPWDTKLERLAAKTAETLGCLALAIIHAGAAISQRLCTLKDYPGYFDRSWRRIHRDNIRRKRASDSASNDTVYATWELCYERLLAKDSEAAVNATQLLKTFAFFHWENISPEILLRAMRNAQLEAQQQASADADAAADDDDDDDDEKPHVKPGHTRRLHPLTWLHLMQHWGKSLLMRALTHGGPEALPAIIREGRQIGSHEEVSDRINDALNELSQMSLLIHNDQKNTYFMHPIVHRWARERFVLAEQMLWADVAGRVLAASILLPPLGTTVADDVYHTRLHAHVDHVQQCRAKIERLRPRKPIATVHNLLPAVDTERIRMLSKFSYIYAKSGAWTHAEVLLTEVVDFLHQHLGRDHSKSRQATMFLSTVYFNLGRGPDAKRLETALLKTCIKSLGPDHTDTLRTMERLGHTLWQLGHYTDALSLQKQATEGLEKKLGPEHPDTLNAIDHLGLTVAKFWTPEDMQTAYKLHRRAVDGMTRTHGPGHERTLFAKENVCRVGALLGGVYFRDAPATMQSILATRRAQCGREHPFTLLAMVNTAIVQSACGEHARAEELLRDGLTIASRTLEENHIGTLFGLQTLACVLNEQRRCKEALEILSDITDRQKSMHSHRGEYHPDRLVTLIELAKGYYILGDAAQSLEFARDALRGFESISTLDHPLAKKMAVARDQLVLLVEVAKDEEMDGEKKARGVLDEDGGETEKAKDEYDLHGTWDIGNQWTGAYLNAHTNLTEIHDSFNLLWRNGVDPAKVNLGLTMYGRSTTVASAAYTAPGCPYLSGGDPGACNDQTGILLNSEIEAIIAENGLQPTLYTLYGRGR</sequence>
<dbReference type="SUPFAM" id="SSF54556">
    <property type="entry name" value="Chitinase insertion domain"/>
    <property type="match status" value="1"/>
</dbReference>
<dbReference type="AlphaFoldDB" id="A0A0C2ETB8"/>
<dbReference type="SUPFAM" id="SSF51445">
    <property type="entry name" value="(Trans)glycosidases"/>
    <property type="match status" value="1"/>
</dbReference>
<dbReference type="Gene3D" id="1.25.40.10">
    <property type="entry name" value="Tetratricopeptide repeat domain"/>
    <property type="match status" value="2"/>
</dbReference>
<gene>
    <name evidence="3" type="ORF">SPBR_06403</name>
</gene>
<dbReference type="InterPro" id="IPR011990">
    <property type="entry name" value="TPR-like_helical_dom_sf"/>
</dbReference>
<evidence type="ECO:0000313" key="4">
    <source>
        <dbReference type="Proteomes" id="UP000031575"/>
    </source>
</evidence>
<dbReference type="RefSeq" id="XP_040617709.1">
    <property type="nucleotide sequence ID" value="XM_040764660.1"/>
</dbReference>
<dbReference type="Gene3D" id="3.20.20.80">
    <property type="entry name" value="Glycosidases"/>
    <property type="match status" value="1"/>
</dbReference>
<dbReference type="HOGENOM" id="CLU_000288_125_13_1"/>
<accession>A0A0C2ETB8</accession>
<name>A0A0C2ETB8_9PEZI</name>
<dbReference type="Pfam" id="PF13424">
    <property type="entry name" value="TPR_12"/>
    <property type="match status" value="1"/>
</dbReference>
<dbReference type="VEuPathDB" id="FungiDB:SPBR_06403"/>
<dbReference type="Gene3D" id="3.40.50.300">
    <property type="entry name" value="P-loop containing nucleotide triphosphate hydrolases"/>
    <property type="match status" value="1"/>
</dbReference>
<evidence type="ECO:0000256" key="2">
    <source>
        <dbReference type="SAM" id="MobiDB-lite"/>
    </source>
</evidence>
<dbReference type="Proteomes" id="UP000031575">
    <property type="component" value="Unassembled WGS sequence"/>
</dbReference>
<feature type="compositionally biased region" description="Low complexity" evidence="2">
    <location>
        <begin position="544"/>
        <end position="553"/>
    </location>
</feature>
<dbReference type="InterPro" id="IPR027417">
    <property type="entry name" value="P-loop_NTPase"/>
</dbReference>
<dbReference type="GeneID" id="63679581"/>
<comment type="caution">
    <text evidence="3">The sequence shown here is derived from an EMBL/GenBank/DDBJ whole genome shotgun (WGS) entry which is preliminary data.</text>
</comment>
<keyword evidence="4" id="KW-1185">Reference proteome</keyword>
<dbReference type="SUPFAM" id="SSF48452">
    <property type="entry name" value="TPR-like"/>
    <property type="match status" value="2"/>
</dbReference>
<proteinExistence type="predicted"/>
<feature type="coiled-coil region" evidence="1">
    <location>
        <begin position="24"/>
        <end position="51"/>
    </location>
</feature>
<organism evidence="3 4">
    <name type="scientific">Sporothrix brasiliensis 5110</name>
    <dbReference type="NCBI Taxonomy" id="1398154"/>
    <lineage>
        <taxon>Eukaryota</taxon>
        <taxon>Fungi</taxon>
        <taxon>Dikarya</taxon>
        <taxon>Ascomycota</taxon>
        <taxon>Pezizomycotina</taxon>
        <taxon>Sordariomycetes</taxon>
        <taxon>Sordariomycetidae</taxon>
        <taxon>Ophiostomatales</taxon>
        <taxon>Ophiostomataceae</taxon>
        <taxon>Sporothrix</taxon>
    </lineage>
</organism>
<keyword evidence="1" id="KW-0175">Coiled coil</keyword>
<dbReference type="OrthoDB" id="5086500at2759"/>
<evidence type="ECO:0000256" key="1">
    <source>
        <dbReference type="SAM" id="Coils"/>
    </source>
</evidence>
<feature type="compositionally biased region" description="Acidic residues" evidence="2">
    <location>
        <begin position="554"/>
        <end position="564"/>
    </location>
</feature>
<dbReference type="Pfam" id="PF13374">
    <property type="entry name" value="TPR_10"/>
    <property type="match status" value="1"/>
</dbReference>
<evidence type="ECO:0000313" key="3">
    <source>
        <dbReference type="EMBL" id="KIH89699.1"/>
    </source>
</evidence>
<dbReference type="Gene3D" id="3.10.50.10">
    <property type="match status" value="1"/>
</dbReference>
<dbReference type="PANTHER" id="PTHR46082">
    <property type="entry name" value="ATP/GTP-BINDING PROTEIN-RELATED"/>
    <property type="match status" value="1"/>
</dbReference>